<evidence type="ECO:0000256" key="5">
    <source>
        <dbReference type="ARBA" id="ARBA00012613"/>
    </source>
</evidence>
<keyword evidence="14" id="KW-0472">Membrane</keyword>
<evidence type="ECO:0000256" key="11">
    <source>
        <dbReference type="ARBA" id="ARBA00022968"/>
    </source>
</evidence>
<dbReference type="InterPro" id="IPR007754">
    <property type="entry name" value="GlcNAc_II"/>
</dbReference>
<evidence type="ECO:0000256" key="18">
    <source>
        <dbReference type="ARBA" id="ARBA00029663"/>
    </source>
</evidence>
<dbReference type="GO" id="GO:0009312">
    <property type="term" value="P:oligosaccharide biosynthetic process"/>
    <property type="evidence" value="ECO:0007669"/>
    <property type="project" value="InterPro"/>
</dbReference>
<protein>
    <recommendedName>
        <fullName evidence="6">Alpha-1,6-mannosyl-glycoprotein 2-beta-N-acetylglucosaminyltransferase</fullName>
        <ecNumber evidence="5">2.4.1.143</ecNumber>
    </recommendedName>
    <alternativeName>
        <fullName evidence="21">Beta-1,2-N-acetylglucosaminyltransferase II</fullName>
    </alternativeName>
    <alternativeName>
        <fullName evidence="20">GlcNAc-T II</fullName>
    </alternativeName>
    <alternativeName>
        <fullName evidence="19">Mannoside acetylglucosaminyltransferase 2</fullName>
    </alternativeName>
    <alternativeName>
        <fullName evidence="18">N-glycosyl-oligosaccharide-glycoprotein N-acetylglucosaminyltransferase II</fullName>
    </alternativeName>
</protein>
<comment type="similarity">
    <text evidence="4">Belongs to the glycosyltransferase 16 (GT16) protein family.</text>
</comment>
<evidence type="ECO:0000256" key="15">
    <source>
        <dbReference type="ARBA" id="ARBA00023157"/>
    </source>
</evidence>
<evidence type="ECO:0000256" key="22">
    <source>
        <dbReference type="ARBA" id="ARBA00093257"/>
    </source>
</evidence>
<organism evidence="26 27">
    <name type="scientific">Asbolus verrucosus</name>
    <name type="common">Desert ironclad beetle</name>
    <dbReference type="NCBI Taxonomy" id="1661398"/>
    <lineage>
        <taxon>Eukaryota</taxon>
        <taxon>Metazoa</taxon>
        <taxon>Ecdysozoa</taxon>
        <taxon>Arthropoda</taxon>
        <taxon>Hexapoda</taxon>
        <taxon>Insecta</taxon>
        <taxon>Pterygota</taxon>
        <taxon>Neoptera</taxon>
        <taxon>Endopterygota</taxon>
        <taxon>Coleoptera</taxon>
        <taxon>Polyphaga</taxon>
        <taxon>Cucujiformia</taxon>
        <taxon>Tenebrionidae</taxon>
        <taxon>Pimeliinae</taxon>
        <taxon>Asbolus</taxon>
    </lineage>
</organism>
<evidence type="ECO:0000256" key="7">
    <source>
        <dbReference type="ARBA" id="ARBA00022676"/>
    </source>
</evidence>
<keyword evidence="16" id="KW-0325">Glycoprotein</keyword>
<sequence>DFMFFVNTEQLIYNQEINESSSEIDLVIVVQVHNRLIYLKELINSLAAAANINRTLLIFSHDVYDKDINEAVQSIQFARVMQIFYPFSIQTHPDEFPGPDSDDCQPSEQPKPNCPNIHFKDTYGNFRNAIVAQLKHHWWWKINFVFNRIRALKDYFGLVLLLEEDHYVAEDFIHCLKLMENYSRESCPECWFFSLARLKMRDDHSGSNDVIIRSSVENLGLAFNRNVWYEILRLANDFCKFDDYNWDWTLRQMASKIMKPTPSSMIMAHDRIAHIGSCGTHSGNKTCDASAIIKKFKEAQVNLFPKFLNTRREDFSYNIRNNGGWKDPRDHALCIGMT</sequence>
<keyword evidence="7" id="KW-0328">Glycosyltransferase</keyword>
<comment type="cofactor">
    <cofactor evidence="1 24">
        <name>Mn(2+)</name>
        <dbReference type="ChEBI" id="CHEBI:29035"/>
    </cofactor>
</comment>
<evidence type="ECO:0000256" key="9">
    <source>
        <dbReference type="ARBA" id="ARBA00022692"/>
    </source>
</evidence>
<evidence type="ECO:0000313" key="26">
    <source>
        <dbReference type="EMBL" id="RZC34391.1"/>
    </source>
</evidence>
<gene>
    <name evidence="26" type="ORF">BDFB_012534</name>
</gene>
<keyword evidence="9" id="KW-0812">Transmembrane</keyword>
<dbReference type="GO" id="GO:0006487">
    <property type="term" value="P:protein N-linked glycosylation"/>
    <property type="evidence" value="ECO:0007669"/>
    <property type="project" value="TreeGrafter"/>
</dbReference>
<evidence type="ECO:0000256" key="19">
    <source>
        <dbReference type="ARBA" id="ARBA00031203"/>
    </source>
</evidence>
<keyword evidence="10 24" id="KW-0479">Metal-binding</keyword>
<dbReference type="OrthoDB" id="6019616at2759"/>
<evidence type="ECO:0000256" key="2">
    <source>
        <dbReference type="ARBA" id="ARBA00004323"/>
    </source>
</evidence>
<evidence type="ECO:0000256" key="13">
    <source>
        <dbReference type="ARBA" id="ARBA00023034"/>
    </source>
</evidence>
<evidence type="ECO:0000256" key="14">
    <source>
        <dbReference type="ARBA" id="ARBA00023136"/>
    </source>
</evidence>
<keyword evidence="15 25" id="KW-1015">Disulfide bond</keyword>
<dbReference type="EMBL" id="QDEB01080522">
    <property type="protein sequence ID" value="RZC34391.1"/>
    <property type="molecule type" value="Genomic_DNA"/>
</dbReference>
<dbReference type="Gene3D" id="3.90.550.10">
    <property type="entry name" value="Spore Coat Polysaccharide Biosynthesis Protein SpsA, Chain A"/>
    <property type="match status" value="1"/>
</dbReference>
<dbReference type="GO" id="GO:0005795">
    <property type="term" value="C:Golgi stack"/>
    <property type="evidence" value="ECO:0007669"/>
    <property type="project" value="InterPro"/>
</dbReference>
<dbReference type="PANTHER" id="PTHR12871">
    <property type="entry name" value="BETA-1,2-N-ACETYLGLUCOSAMINYLTRANSFERASE II"/>
    <property type="match status" value="1"/>
</dbReference>
<keyword evidence="13" id="KW-0333">Golgi apparatus</keyword>
<feature type="binding site" evidence="23">
    <location>
        <begin position="133"/>
        <end position="137"/>
    </location>
    <ligand>
        <name>substrate</name>
    </ligand>
</feature>
<dbReference type="Pfam" id="PF05060">
    <property type="entry name" value="MGAT2"/>
    <property type="match status" value="1"/>
</dbReference>
<evidence type="ECO:0000256" key="12">
    <source>
        <dbReference type="ARBA" id="ARBA00022989"/>
    </source>
</evidence>
<dbReference type="Proteomes" id="UP000292052">
    <property type="component" value="Unassembled WGS sequence"/>
</dbReference>
<feature type="binding site" evidence="24">
    <location>
        <position position="274"/>
    </location>
    <ligand>
        <name>Mn(2+)</name>
        <dbReference type="ChEBI" id="CHEBI:29035"/>
    </ligand>
</feature>
<evidence type="ECO:0000256" key="8">
    <source>
        <dbReference type="ARBA" id="ARBA00022679"/>
    </source>
</evidence>
<keyword evidence="27" id="KW-1185">Reference proteome</keyword>
<evidence type="ECO:0000256" key="3">
    <source>
        <dbReference type="ARBA" id="ARBA00004922"/>
    </source>
</evidence>
<feature type="binding site" evidence="24">
    <location>
        <position position="165"/>
    </location>
    <ligand>
        <name>Mn(2+)</name>
        <dbReference type="ChEBI" id="CHEBI:29035"/>
    </ligand>
</feature>
<dbReference type="GO" id="GO:0008455">
    <property type="term" value="F:alpha-1,6-mannosylglycoprotein 2-beta-N-acetylglucosaminyltransferase activity"/>
    <property type="evidence" value="ECO:0007669"/>
    <property type="project" value="UniProtKB-EC"/>
</dbReference>
<keyword evidence="12" id="KW-1133">Transmembrane helix</keyword>
<keyword evidence="8" id="KW-0808">Transferase</keyword>
<evidence type="ECO:0000256" key="4">
    <source>
        <dbReference type="ARBA" id="ARBA00011011"/>
    </source>
</evidence>
<dbReference type="AlphaFoldDB" id="A0A482VN78"/>
<evidence type="ECO:0000256" key="25">
    <source>
        <dbReference type="PIRSR" id="PIRSR607754-3"/>
    </source>
</evidence>
<comment type="catalytic activity">
    <reaction evidence="22">
        <text>an N(4)-{beta-D-GlcNAc-(1-&gt;2)-alpha-D-Man-(1-&gt;3)-[alpha-D-Man-(1-&gt;6)]-beta-D-Man-(1-&gt;4)-beta-D-GlcNAc-(1-&gt;4)-beta-D-GlcNAc}-L-asparaginyl-[protein] + UDP-N-acetyl-alpha-D-glucosamine = N(4)-{beta-D-GlcNAc-(1-&gt;2)-alpha-D-Man-(1-&gt;3)-[beta-D-GlcNAc-(1-&gt;2)-alpha-D-Man-(1-&gt;6)]-beta-D-Man-(1-&gt;4)-beta-D-GlcNAc-(1-&gt;4)-beta-D-GlcNAc}-L-asparaginyl-[protein] + UDP + H(+)</text>
        <dbReference type="Rhea" id="RHEA:12941"/>
        <dbReference type="Rhea" id="RHEA-COMP:13526"/>
        <dbReference type="Rhea" id="RHEA-COMP:14369"/>
        <dbReference type="ChEBI" id="CHEBI:15378"/>
        <dbReference type="ChEBI" id="CHEBI:57705"/>
        <dbReference type="ChEBI" id="CHEBI:58223"/>
        <dbReference type="ChEBI" id="CHEBI:60615"/>
        <dbReference type="ChEBI" id="CHEBI:60651"/>
        <dbReference type="EC" id="2.4.1.143"/>
    </reaction>
</comment>
<feature type="disulfide bond" evidence="25">
    <location>
        <begin position="278"/>
        <end position="287"/>
    </location>
</feature>
<dbReference type="GO" id="GO:0000139">
    <property type="term" value="C:Golgi membrane"/>
    <property type="evidence" value="ECO:0007669"/>
    <property type="project" value="UniProtKB-SubCell"/>
</dbReference>
<evidence type="ECO:0000256" key="24">
    <source>
        <dbReference type="PIRSR" id="PIRSR607754-2"/>
    </source>
</evidence>
<evidence type="ECO:0000256" key="23">
    <source>
        <dbReference type="PIRSR" id="PIRSR607754-1"/>
    </source>
</evidence>
<dbReference type="STRING" id="1661398.A0A482VN78"/>
<feature type="disulfide bond" evidence="25">
    <location>
        <begin position="187"/>
        <end position="190"/>
    </location>
</feature>
<evidence type="ECO:0000256" key="20">
    <source>
        <dbReference type="ARBA" id="ARBA00032552"/>
    </source>
</evidence>
<comment type="pathway">
    <text evidence="3">Protein modification; protein glycosylation.</text>
</comment>
<evidence type="ECO:0000256" key="17">
    <source>
        <dbReference type="ARBA" id="ARBA00023211"/>
    </source>
</evidence>
<name>A0A482VN78_ASBVE</name>
<dbReference type="InterPro" id="IPR029044">
    <property type="entry name" value="Nucleotide-diphossugar_trans"/>
</dbReference>
<feature type="disulfide bond" evidence="25">
    <location>
        <begin position="239"/>
        <end position="334"/>
    </location>
</feature>
<evidence type="ECO:0000313" key="27">
    <source>
        <dbReference type="Proteomes" id="UP000292052"/>
    </source>
</evidence>
<dbReference type="SUPFAM" id="SSF53448">
    <property type="entry name" value="Nucleotide-diphospho-sugar transferases"/>
    <property type="match status" value="1"/>
</dbReference>
<dbReference type="PANTHER" id="PTHR12871:SF0">
    <property type="entry name" value="ALPHA-1,6-MANNOSYL-GLYCOPROTEIN 2-BETA-N-ACETYLGLUCOSAMINYLTRANSFERASE"/>
    <property type="match status" value="1"/>
</dbReference>
<comment type="subcellular location">
    <subcellularLocation>
        <location evidence="2">Golgi apparatus membrane</location>
        <topology evidence="2">Single-pass type II membrane protein</topology>
    </subcellularLocation>
</comment>
<feature type="non-terminal residue" evidence="26">
    <location>
        <position position="1"/>
    </location>
</feature>
<dbReference type="EC" id="2.4.1.143" evidence="5"/>
<reference evidence="26 27" key="1">
    <citation type="submission" date="2017-03" db="EMBL/GenBank/DDBJ databases">
        <title>Genome of the blue death feigning beetle - Asbolus verrucosus.</title>
        <authorList>
            <person name="Rider S.D."/>
        </authorList>
    </citation>
    <scope>NUCLEOTIDE SEQUENCE [LARGE SCALE GENOMIC DNA]</scope>
    <source>
        <strain evidence="26">Butters</strain>
        <tissue evidence="26">Head and leg muscle</tissue>
    </source>
</reference>
<feature type="binding site" evidence="23">
    <location>
        <begin position="31"/>
        <end position="35"/>
    </location>
    <ligand>
        <name>substrate</name>
    </ligand>
</feature>
<evidence type="ECO:0000256" key="16">
    <source>
        <dbReference type="ARBA" id="ARBA00023180"/>
    </source>
</evidence>
<comment type="caution">
    <text evidence="26">The sequence shown here is derived from an EMBL/GenBank/DDBJ whole genome shotgun (WGS) entry which is preliminary data.</text>
</comment>
<dbReference type="GO" id="GO:0046872">
    <property type="term" value="F:metal ion binding"/>
    <property type="evidence" value="ECO:0007669"/>
    <property type="project" value="UniProtKB-KW"/>
</dbReference>
<dbReference type="UniPathway" id="UPA00378"/>
<proteinExistence type="inferred from homology"/>
<evidence type="ECO:0000256" key="1">
    <source>
        <dbReference type="ARBA" id="ARBA00001936"/>
    </source>
</evidence>
<evidence type="ECO:0000256" key="21">
    <source>
        <dbReference type="ARBA" id="ARBA00032915"/>
    </source>
</evidence>
<keyword evidence="17 24" id="KW-0464">Manganese</keyword>
<keyword evidence="11" id="KW-0735">Signal-anchor</keyword>
<evidence type="ECO:0000256" key="6">
    <source>
        <dbReference type="ARBA" id="ARBA00014817"/>
    </source>
</evidence>
<accession>A0A482VN78</accession>
<evidence type="ECO:0000256" key="10">
    <source>
        <dbReference type="ARBA" id="ARBA00022723"/>
    </source>
</evidence>
<feature type="disulfide bond" evidence="25">
    <location>
        <begin position="104"/>
        <end position="114"/>
    </location>
</feature>
<feature type="binding site" evidence="23">
    <location>
        <position position="62"/>
    </location>
    <ligand>
        <name>substrate</name>
    </ligand>
</feature>